<keyword evidence="2" id="KW-1133">Transmembrane helix</keyword>
<proteinExistence type="predicted"/>
<evidence type="ECO:0000256" key="2">
    <source>
        <dbReference type="SAM" id="Phobius"/>
    </source>
</evidence>
<feature type="region of interest" description="Disordered" evidence="1">
    <location>
        <begin position="39"/>
        <end position="90"/>
    </location>
</feature>
<name>A0A067KTB4_JATCU</name>
<accession>A0A067KTB4</accession>
<organism evidence="3 4">
    <name type="scientific">Jatropha curcas</name>
    <name type="common">Barbados nut</name>
    <dbReference type="NCBI Taxonomy" id="180498"/>
    <lineage>
        <taxon>Eukaryota</taxon>
        <taxon>Viridiplantae</taxon>
        <taxon>Streptophyta</taxon>
        <taxon>Embryophyta</taxon>
        <taxon>Tracheophyta</taxon>
        <taxon>Spermatophyta</taxon>
        <taxon>Magnoliopsida</taxon>
        <taxon>eudicotyledons</taxon>
        <taxon>Gunneridae</taxon>
        <taxon>Pentapetalae</taxon>
        <taxon>rosids</taxon>
        <taxon>fabids</taxon>
        <taxon>Malpighiales</taxon>
        <taxon>Euphorbiaceae</taxon>
        <taxon>Crotonoideae</taxon>
        <taxon>Jatropheae</taxon>
        <taxon>Jatropha</taxon>
    </lineage>
</organism>
<reference evidence="3 4" key="1">
    <citation type="journal article" date="2014" name="PLoS ONE">
        <title>Global Analysis of Gene Expression Profiles in Physic Nut (Jatropha curcas L.) Seedlings Exposed to Salt Stress.</title>
        <authorList>
            <person name="Zhang L."/>
            <person name="Zhang C."/>
            <person name="Wu P."/>
            <person name="Chen Y."/>
            <person name="Li M."/>
            <person name="Jiang H."/>
            <person name="Wu G."/>
        </authorList>
    </citation>
    <scope>NUCLEOTIDE SEQUENCE [LARGE SCALE GENOMIC DNA]</scope>
    <source>
        <strain evidence="4">cv. GZQX0401</strain>
        <tissue evidence="3">Young leaves</tissue>
    </source>
</reference>
<evidence type="ECO:0000256" key="1">
    <source>
        <dbReference type="SAM" id="MobiDB-lite"/>
    </source>
</evidence>
<evidence type="ECO:0000313" key="4">
    <source>
        <dbReference type="Proteomes" id="UP000027138"/>
    </source>
</evidence>
<feature type="compositionally biased region" description="Polar residues" evidence="1">
    <location>
        <begin position="42"/>
        <end position="61"/>
    </location>
</feature>
<protein>
    <submittedName>
        <fullName evidence="3">Uncharacterized protein</fullName>
    </submittedName>
</protein>
<feature type="transmembrane region" description="Helical" evidence="2">
    <location>
        <begin position="12"/>
        <end position="30"/>
    </location>
</feature>
<dbReference type="AlphaFoldDB" id="A0A067KTB4"/>
<keyword evidence="2" id="KW-0812">Transmembrane</keyword>
<evidence type="ECO:0000313" key="3">
    <source>
        <dbReference type="EMBL" id="KDP39382.1"/>
    </source>
</evidence>
<gene>
    <name evidence="3" type="ORF">JCGZ_01139</name>
</gene>
<keyword evidence="4" id="KW-1185">Reference proteome</keyword>
<dbReference type="Proteomes" id="UP000027138">
    <property type="component" value="Unassembled WGS sequence"/>
</dbReference>
<dbReference type="EMBL" id="KK914353">
    <property type="protein sequence ID" value="KDP39382.1"/>
    <property type="molecule type" value="Genomic_DNA"/>
</dbReference>
<sequence length="90" mass="9399">MACEISTVSFRLQALFLFLGFLFLVVPLLGRPISDFPKKSMASASPNSTELHTPDASTTRISGSGGASSSGEEFKAAAHEVPSGPNPESN</sequence>
<keyword evidence="2" id="KW-0472">Membrane</keyword>